<evidence type="ECO:0000256" key="4">
    <source>
        <dbReference type="ARBA" id="ARBA00022473"/>
    </source>
</evidence>
<dbReference type="SUPFAM" id="SSF57630">
    <property type="entry name" value="GLA-domain"/>
    <property type="match status" value="1"/>
</dbReference>
<proteinExistence type="inferred from homology"/>
<keyword evidence="15" id="KW-1185">Reference proteome</keyword>
<evidence type="ECO:0000256" key="5">
    <source>
        <dbReference type="ARBA" id="ARBA00022479"/>
    </source>
</evidence>
<keyword evidence="10" id="KW-1015">Disulfide bond</keyword>
<accession>A0A8C5RLL9</accession>
<dbReference type="GO" id="GO:0005509">
    <property type="term" value="F:calcium ion binding"/>
    <property type="evidence" value="ECO:0007669"/>
    <property type="project" value="InterPro"/>
</dbReference>
<keyword evidence="12" id="KW-0732">Signal</keyword>
<evidence type="ECO:0000256" key="8">
    <source>
        <dbReference type="ARBA" id="ARBA00022782"/>
    </source>
</evidence>
<evidence type="ECO:0000313" key="15">
    <source>
        <dbReference type="Proteomes" id="UP000694406"/>
    </source>
</evidence>
<reference evidence="14" key="2">
    <citation type="submission" date="2025-09" db="UniProtKB">
        <authorList>
            <consortium name="Ensembl"/>
        </authorList>
    </citation>
    <scope>IDENTIFICATION</scope>
</reference>
<dbReference type="GO" id="GO:0030154">
    <property type="term" value="P:cell differentiation"/>
    <property type="evidence" value="ECO:0007669"/>
    <property type="project" value="UniProtKB-KW"/>
</dbReference>
<reference evidence="14" key="1">
    <citation type="submission" date="2025-08" db="UniProtKB">
        <authorList>
            <consortium name="Ensembl"/>
        </authorList>
    </citation>
    <scope>IDENTIFICATION</scope>
</reference>
<dbReference type="GO" id="GO:0005576">
    <property type="term" value="C:extracellular region"/>
    <property type="evidence" value="ECO:0007669"/>
    <property type="project" value="UniProtKB-SubCell"/>
</dbReference>
<feature type="chain" id="PRO_5034375987" description="Matrix Gla protein" evidence="12">
    <location>
        <begin position="18"/>
        <end position="96"/>
    </location>
</feature>
<dbReference type="AlphaFoldDB" id="A0A8C5RLL9"/>
<keyword evidence="6" id="KW-0964">Secreted</keyword>
<sequence length="96" mass="11490">MNLLMFLLFALLLTVHCYCEGASSNTLDEGIKIDQEKANTFIRRQKRAYPYSERYYEMFKSPMEMRQEQCEHYAPCNYYSEIVGFPTAYRHYFGNI</sequence>
<dbReference type="PROSITE" id="PS50998">
    <property type="entry name" value="GLA_2"/>
    <property type="match status" value="1"/>
</dbReference>
<evidence type="ECO:0000256" key="9">
    <source>
        <dbReference type="ARBA" id="ARBA00022855"/>
    </source>
</evidence>
<evidence type="ECO:0000256" key="12">
    <source>
        <dbReference type="SAM" id="SignalP"/>
    </source>
</evidence>
<feature type="domain" description="Gla" evidence="13">
    <location>
        <begin position="48"/>
        <end position="94"/>
    </location>
</feature>
<evidence type="ECO:0000256" key="2">
    <source>
        <dbReference type="ARBA" id="ARBA00008850"/>
    </source>
</evidence>
<dbReference type="GO" id="GO:0031012">
    <property type="term" value="C:extracellular matrix"/>
    <property type="evidence" value="ECO:0007669"/>
    <property type="project" value="InterPro"/>
</dbReference>
<evidence type="ECO:0000313" key="14">
    <source>
        <dbReference type="Ensembl" id="ENSLLTP00000004514.1"/>
    </source>
</evidence>
<keyword evidence="11" id="KW-0891">Chondrogenesis</keyword>
<feature type="signal peptide" evidence="12">
    <location>
        <begin position="1"/>
        <end position="17"/>
    </location>
</feature>
<dbReference type="InterPro" id="IPR000294">
    <property type="entry name" value="GLA_domain"/>
</dbReference>
<evidence type="ECO:0000256" key="7">
    <source>
        <dbReference type="ARBA" id="ARBA00022553"/>
    </source>
</evidence>
<dbReference type="Proteomes" id="UP000694406">
    <property type="component" value="Unplaced"/>
</dbReference>
<evidence type="ECO:0000256" key="1">
    <source>
        <dbReference type="ARBA" id="ARBA00004613"/>
    </source>
</evidence>
<comment type="subcellular location">
    <subcellularLocation>
        <location evidence="1">Secreted</location>
    </subcellularLocation>
</comment>
<evidence type="ECO:0000256" key="3">
    <source>
        <dbReference type="ARBA" id="ARBA00017145"/>
    </source>
</evidence>
<dbReference type="InterPro" id="IPR058704">
    <property type="entry name" value="BGLAP-like_C"/>
</dbReference>
<dbReference type="InterPro" id="IPR027118">
    <property type="entry name" value="MGP"/>
</dbReference>
<organism evidence="14 15">
    <name type="scientific">Laticauda laticaudata</name>
    <name type="common">Blue-ringed sea krait</name>
    <name type="synonym">Blue-lipped sea krait</name>
    <dbReference type="NCBI Taxonomy" id="8630"/>
    <lineage>
        <taxon>Eukaryota</taxon>
        <taxon>Metazoa</taxon>
        <taxon>Chordata</taxon>
        <taxon>Craniata</taxon>
        <taxon>Vertebrata</taxon>
        <taxon>Euteleostomi</taxon>
        <taxon>Lepidosauria</taxon>
        <taxon>Squamata</taxon>
        <taxon>Bifurcata</taxon>
        <taxon>Unidentata</taxon>
        <taxon>Episquamata</taxon>
        <taxon>Toxicofera</taxon>
        <taxon>Serpentes</taxon>
        <taxon>Colubroidea</taxon>
        <taxon>Elapidae</taxon>
        <taxon>Laticaudinae</taxon>
        <taxon>Laticauda</taxon>
    </lineage>
</organism>
<dbReference type="PANTHER" id="PTHR10109">
    <property type="entry name" value="MATRIX GLA PROTEIN"/>
    <property type="match status" value="1"/>
</dbReference>
<dbReference type="GO" id="GO:0051216">
    <property type="term" value="P:cartilage development"/>
    <property type="evidence" value="ECO:0007669"/>
    <property type="project" value="UniProtKB-KW"/>
</dbReference>
<keyword evidence="9" id="KW-0892">Osteogenesis</keyword>
<evidence type="ECO:0000256" key="10">
    <source>
        <dbReference type="ARBA" id="ARBA00023157"/>
    </source>
</evidence>
<dbReference type="SMART" id="SM00069">
    <property type="entry name" value="GLA"/>
    <property type="match status" value="1"/>
</dbReference>
<dbReference type="GeneTree" id="ENSGT00530000066362"/>
<dbReference type="Ensembl" id="ENSLLTT00000004698.1">
    <property type="protein sequence ID" value="ENSLLTP00000004514.1"/>
    <property type="gene ID" value="ENSLLTG00000003433.1"/>
</dbReference>
<keyword evidence="5" id="KW-0301">Gamma-carboxyglutamic acid</keyword>
<evidence type="ECO:0000259" key="13">
    <source>
        <dbReference type="PROSITE" id="PS50998"/>
    </source>
</evidence>
<evidence type="ECO:0000256" key="11">
    <source>
        <dbReference type="ARBA" id="ARBA00023188"/>
    </source>
</evidence>
<keyword evidence="8" id="KW-0221">Differentiation</keyword>
<dbReference type="PANTHER" id="PTHR10109:SF0">
    <property type="entry name" value="MATRIX GLA PROTEIN"/>
    <property type="match status" value="1"/>
</dbReference>
<keyword evidence="4" id="KW-0217">Developmental protein</keyword>
<dbReference type="InterPro" id="IPR035972">
    <property type="entry name" value="GLA-like_dom_SF"/>
</dbReference>
<name>A0A8C5RLL9_LATLA</name>
<protein>
    <recommendedName>
        <fullName evidence="3">Matrix Gla protein</fullName>
    </recommendedName>
</protein>
<evidence type="ECO:0000256" key="6">
    <source>
        <dbReference type="ARBA" id="ARBA00022525"/>
    </source>
</evidence>
<comment type="similarity">
    <text evidence="2">Belongs to the osteocalcin/matrix Gla protein family.</text>
</comment>
<dbReference type="GO" id="GO:0001503">
    <property type="term" value="P:ossification"/>
    <property type="evidence" value="ECO:0007669"/>
    <property type="project" value="UniProtKB-KW"/>
</dbReference>
<dbReference type="Pfam" id="PF25890">
    <property type="entry name" value="BGLAP_C"/>
    <property type="match status" value="1"/>
</dbReference>
<keyword evidence="7" id="KW-0597">Phosphoprotein</keyword>